<evidence type="ECO:0000313" key="2">
    <source>
        <dbReference type="EMBL" id="PKG22639.1"/>
    </source>
</evidence>
<evidence type="ECO:0000259" key="1">
    <source>
        <dbReference type="Pfam" id="PF14417"/>
    </source>
</evidence>
<feature type="domain" description="MEDS" evidence="1">
    <location>
        <begin position="27"/>
        <end position="179"/>
    </location>
</feature>
<dbReference type="AlphaFoldDB" id="A0A2N0YZG5"/>
<accession>A0A2N0YZG5</accession>
<gene>
    <name evidence="2" type="ORF">CWS01_16030</name>
</gene>
<sequence length="196" mass="23147">MFIAGRYTLDNTLLLNLLNKYKDTEGHIFYQFKNIDNYLQNVVTFITTGVKSGSHIILIENDRNFVRINKILKRELSQGEIAKIHFINNYDFYFKNRGFEPQRIFAHYKQNILPQLENNVPVWTWGLVEWGDNNEIIQQIEEYEKKVDRFVNEKGLISVCAYDVNRTPHSLKEILIRCHSVMLTDDTIVFPTKVTD</sequence>
<dbReference type="Pfam" id="PF14417">
    <property type="entry name" value="MEDS"/>
    <property type="match status" value="1"/>
</dbReference>
<reference evidence="2 3" key="1">
    <citation type="journal article" date="2003" name="Int. J. Syst. Evol. Microbiol.">
        <title>Bacillus nealsonii sp. nov., isolated from a spacecraft-assembly facility, whose spores are gamma-radiation resistant.</title>
        <authorList>
            <person name="Venkateswaran K."/>
            <person name="Kempf M."/>
            <person name="Chen F."/>
            <person name="Satomi M."/>
            <person name="Nicholson W."/>
            <person name="Kern R."/>
        </authorList>
    </citation>
    <scope>NUCLEOTIDE SEQUENCE [LARGE SCALE GENOMIC DNA]</scope>
    <source>
        <strain evidence="2 3">FO-92</strain>
    </source>
</reference>
<evidence type="ECO:0000313" key="3">
    <source>
        <dbReference type="Proteomes" id="UP000233375"/>
    </source>
</evidence>
<organism evidence="2 3">
    <name type="scientific">Niallia nealsonii</name>
    <dbReference type="NCBI Taxonomy" id="115979"/>
    <lineage>
        <taxon>Bacteria</taxon>
        <taxon>Bacillati</taxon>
        <taxon>Bacillota</taxon>
        <taxon>Bacilli</taxon>
        <taxon>Bacillales</taxon>
        <taxon>Bacillaceae</taxon>
        <taxon>Niallia</taxon>
    </lineage>
</organism>
<name>A0A2N0YZG5_9BACI</name>
<dbReference type="Proteomes" id="UP000233375">
    <property type="component" value="Unassembled WGS sequence"/>
</dbReference>
<dbReference type="EMBL" id="PISE01000037">
    <property type="protein sequence ID" value="PKG22639.1"/>
    <property type="molecule type" value="Genomic_DNA"/>
</dbReference>
<keyword evidence="3" id="KW-1185">Reference proteome</keyword>
<proteinExistence type="predicted"/>
<protein>
    <recommendedName>
        <fullName evidence="1">MEDS domain-containing protein</fullName>
    </recommendedName>
</protein>
<comment type="caution">
    <text evidence="2">The sequence shown here is derived from an EMBL/GenBank/DDBJ whole genome shotgun (WGS) entry which is preliminary data.</text>
</comment>
<dbReference type="InterPro" id="IPR025847">
    <property type="entry name" value="MEDS_domain"/>
</dbReference>